<name>A0A2T0WNV9_9BACT</name>
<dbReference type="RefSeq" id="WP_106133110.1">
    <property type="nucleotide sequence ID" value="NZ_PVTR01000004.1"/>
</dbReference>
<evidence type="ECO:0000313" key="1">
    <source>
        <dbReference type="EMBL" id="PRY88372.1"/>
    </source>
</evidence>
<dbReference type="Proteomes" id="UP000238157">
    <property type="component" value="Unassembled WGS sequence"/>
</dbReference>
<dbReference type="PANTHER" id="PTHR38471">
    <property type="entry name" value="FOUR HELIX BUNDLE PROTEIN"/>
    <property type="match status" value="1"/>
</dbReference>
<proteinExistence type="predicted"/>
<comment type="caution">
    <text evidence="1">The sequence shown here is derived from an EMBL/GenBank/DDBJ whole genome shotgun (WGS) entry which is preliminary data.</text>
</comment>
<reference evidence="1 2" key="1">
    <citation type="submission" date="2018-03" db="EMBL/GenBank/DDBJ databases">
        <title>Genomic Encyclopedia of Archaeal and Bacterial Type Strains, Phase II (KMG-II): from individual species to whole genera.</title>
        <authorList>
            <person name="Goeker M."/>
        </authorList>
    </citation>
    <scope>NUCLEOTIDE SEQUENCE [LARGE SCALE GENOMIC DNA]</scope>
    <source>
        <strain evidence="1 2">DSM 27929</strain>
    </source>
</reference>
<dbReference type="EMBL" id="PVTR01000004">
    <property type="protein sequence ID" value="PRY88372.1"/>
    <property type="molecule type" value="Genomic_DNA"/>
</dbReference>
<dbReference type="Gene3D" id="1.20.1440.60">
    <property type="entry name" value="23S rRNA-intervening sequence"/>
    <property type="match status" value="1"/>
</dbReference>
<accession>A0A2T0WNV9</accession>
<dbReference type="Pfam" id="PF05635">
    <property type="entry name" value="23S_rRNA_IVP"/>
    <property type="match status" value="1"/>
</dbReference>
<keyword evidence="2" id="KW-1185">Reference proteome</keyword>
<dbReference type="CDD" id="cd16377">
    <property type="entry name" value="23S_rRNA_IVP_like"/>
    <property type="match status" value="1"/>
</dbReference>
<gene>
    <name evidence="1" type="ORF">CLW00_10423</name>
</gene>
<dbReference type="SUPFAM" id="SSF158446">
    <property type="entry name" value="IVS-encoded protein-like"/>
    <property type="match status" value="1"/>
</dbReference>
<dbReference type="AlphaFoldDB" id="A0A2T0WNV9"/>
<evidence type="ECO:0000313" key="2">
    <source>
        <dbReference type="Proteomes" id="UP000238157"/>
    </source>
</evidence>
<dbReference type="InterPro" id="IPR036583">
    <property type="entry name" value="23S_rRNA_IVS_sf"/>
</dbReference>
<protein>
    <submittedName>
        <fullName evidence="1">Four helix bundle protein</fullName>
    </submittedName>
</protein>
<dbReference type="OrthoDB" id="5515766at2"/>
<organism evidence="1 2">
    <name type="scientific">Mongoliibacter ruber</name>
    <dbReference type="NCBI Taxonomy" id="1750599"/>
    <lineage>
        <taxon>Bacteria</taxon>
        <taxon>Pseudomonadati</taxon>
        <taxon>Bacteroidota</taxon>
        <taxon>Cytophagia</taxon>
        <taxon>Cytophagales</taxon>
        <taxon>Cyclobacteriaceae</taxon>
        <taxon>Mongoliibacter</taxon>
    </lineage>
</organism>
<dbReference type="NCBIfam" id="TIGR02436">
    <property type="entry name" value="four helix bundle protein"/>
    <property type="match status" value="1"/>
</dbReference>
<dbReference type="InterPro" id="IPR012657">
    <property type="entry name" value="23S_rRNA-intervening_sequence"/>
</dbReference>
<sequence>MARINCFEDLEIWQLARTLCQIVRKFTLKPAFSKDFKFSSQINSAAGSIMDNIAEGFERDGNREFIQFLYIAKASNGEVRSQSYRALDAGFITEPEQSEVLKITDSLKFKIKTLITILKNSDGKGYKNKQ</sequence>
<dbReference type="PANTHER" id="PTHR38471:SF2">
    <property type="entry name" value="FOUR HELIX BUNDLE PROTEIN"/>
    <property type="match status" value="1"/>
</dbReference>